<sequence length="171" mass="20125">MICLKSFDGSDKFDALELEALDEIFSKYKYALAHIGVDFSQEEVQEALLTCVDGFEDALRATIAYWHWLEENKKPFYPNACIIQAIRERWDSRYWKDEYLNNPNFKSPCELFWESAKKNWGADLRNQMIADVNSDETGFEYILFRNGKTMSLSTAERLGWEKLKEYALQPF</sequence>
<evidence type="ECO:0000313" key="3">
    <source>
        <dbReference type="Proteomes" id="UP000029738"/>
    </source>
</evidence>
<reference evidence="1" key="2">
    <citation type="submission" date="2019-11" db="EMBL/GenBank/DDBJ databases">
        <title>Improved Assembly of Tolypothrix boutellei genome.</title>
        <authorList>
            <person name="Sarangi A.N."/>
            <person name="Mukherjee M."/>
            <person name="Ghosh S."/>
            <person name="Singh D."/>
            <person name="Das A."/>
            <person name="Kant S."/>
            <person name="Prusty A."/>
            <person name="Tripathy S."/>
        </authorList>
    </citation>
    <scope>NUCLEOTIDE SEQUENCE</scope>
    <source>
        <strain evidence="1">VB521301</strain>
    </source>
</reference>
<dbReference type="AlphaFoldDB" id="A0A0C1QRS4"/>
<dbReference type="EMBL" id="JHEG02000059">
    <property type="protein sequence ID" value="KIE06523.1"/>
    <property type="molecule type" value="Genomic_DNA"/>
</dbReference>
<protein>
    <submittedName>
        <fullName evidence="2">Uncharacterized protein</fullName>
    </submittedName>
</protein>
<organism evidence="2">
    <name type="scientific">Tolypothrix bouteillei VB521301</name>
    <dbReference type="NCBI Taxonomy" id="1479485"/>
    <lineage>
        <taxon>Bacteria</taxon>
        <taxon>Bacillati</taxon>
        <taxon>Cyanobacteriota</taxon>
        <taxon>Cyanophyceae</taxon>
        <taxon>Nostocales</taxon>
        <taxon>Tolypothrichaceae</taxon>
        <taxon>Tolypothrix</taxon>
    </lineage>
</organism>
<proteinExistence type="predicted"/>
<dbReference type="Proteomes" id="UP000029738">
    <property type="component" value="Unassembled WGS sequence"/>
</dbReference>
<name>A0A0C1QRS4_9CYAN</name>
<reference evidence="2" key="1">
    <citation type="journal article" date="2015" name="Genome Announc.">
        <title>Draft Genome Sequence of Tolypothrix boutellei Strain VB521301.</title>
        <authorList>
            <person name="Chandrababunaidu M.M."/>
            <person name="Singh D."/>
            <person name="Sen D."/>
            <person name="Bhan S."/>
            <person name="Das S."/>
            <person name="Gupta A."/>
            <person name="Adhikary S.P."/>
            <person name="Tripathy S."/>
        </authorList>
    </citation>
    <scope>NUCLEOTIDE SEQUENCE</scope>
    <source>
        <strain evidence="2">VB521301</strain>
    </source>
</reference>
<dbReference type="OrthoDB" id="510677at2"/>
<keyword evidence="3" id="KW-1185">Reference proteome</keyword>
<dbReference type="EMBL" id="JHEG04000001">
    <property type="protein sequence ID" value="KAF3890170.1"/>
    <property type="molecule type" value="Genomic_DNA"/>
</dbReference>
<dbReference type="RefSeq" id="WP_038081775.1">
    <property type="nucleotide sequence ID" value="NZ_JHEG04000001.1"/>
</dbReference>
<evidence type="ECO:0000313" key="1">
    <source>
        <dbReference type="EMBL" id="KAF3890170.1"/>
    </source>
</evidence>
<comment type="caution">
    <text evidence="2">The sequence shown here is derived from an EMBL/GenBank/DDBJ whole genome shotgun (WGS) entry which is preliminary data.</text>
</comment>
<accession>A0A0C1QRS4</accession>
<gene>
    <name evidence="2" type="ORF">DA73_0234665</name>
    <name evidence="1" type="ORF">DA73_0400035520</name>
</gene>
<evidence type="ECO:0000313" key="2">
    <source>
        <dbReference type="EMBL" id="KIE06523.1"/>
    </source>
</evidence>